<protein>
    <submittedName>
        <fullName evidence="2">SDR family oxidoreductase</fullName>
        <ecNumber evidence="2">1.-.-.-</ecNumber>
    </submittedName>
</protein>
<evidence type="ECO:0000313" key="3">
    <source>
        <dbReference type="Proteomes" id="UP001494902"/>
    </source>
</evidence>
<dbReference type="PROSITE" id="PS00061">
    <property type="entry name" value="ADH_SHORT"/>
    <property type="match status" value="1"/>
</dbReference>
<dbReference type="InterPro" id="IPR036291">
    <property type="entry name" value="NAD(P)-bd_dom_sf"/>
</dbReference>
<name>A0ABV1K5W8_9PSEU</name>
<sequence length="251" mass="24903">MPSYDVGDRSAVVTGAGSGIGRAVALLLAGSGAAVVVFDRGEEAARAVAEEIRAAGGTAVPLAGDVTVPGDAEAAVREAEKLGPLRIAVNNAGIGGAHAPIGEYPLESWRSVLEVNLDGVFHGMRAQLPAIAAHGGGAVVTVASVLGTVGSAGSSAYVTAKHALAGLTRNAALEYGAAGVRATAVGPGFIRTPLLEANLDADRQAELASQHALGRLGTPDEVAHLVAFLASDAAAFVTGSFHLVDGGYAAR</sequence>
<evidence type="ECO:0000256" key="1">
    <source>
        <dbReference type="ARBA" id="ARBA00006484"/>
    </source>
</evidence>
<dbReference type="PANTHER" id="PTHR42879:SF2">
    <property type="entry name" value="3-OXOACYL-[ACYL-CARRIER-PROTEIN] REDUCTASE FABG"/>
    <property type="match status" value="1"/>
</dbReference>
<dbReference type="PANTHER" id="PTHR42879">
    <property type="entry name" value="3-OXOACYL-(ACYL-CARRIER-PROTEIN) REDUCTASE"/>
    <property type="match status" value="1"/>
</dbReference>
<dbReference type="Pfam" id="PF13561">
    <property type="entry name" value="adh_short_C2"/>
    <property type="match status" value="1"/>
</dbReference>
<dbReference type="EC" id="1.-.-.-" evidence="2"/>
<comment type="similarity">
    <text evidence="1">Belongs to the short-chain dehydrogenases/reductases (SDR) family.</text>
</comment>
<dbReference type="PRINTS" id="PR00080">
    <property type="entry name" value="SDRFAMILY"/>
</dbReference>
<dbReference type="RefSeq" id="WP_349296589.1">
    <property type="nucleotide sequence ID" value="NZ_JBEDNQ010000001.1"/>
</dbReference>
<keyword evidence="3" id="KW-1185">Reference proteome</keyword>
<organism evidence="2 3">
    <name type="scientific">Pseudonocardia nematodicida</name>
    <dbReference type="NCBI Taxonomy" id="1206997"/>
    <lineage>
        <taxon>Bacteria</taxon>
        <taxon>Bacillati</taxon>
        <taxon>Actinomycetota</taxon>
        <taxon>Actinomycetes</taxon>
        <taxon>Pseudonocardiales</taxon>
        <taxon>Pseudonocardiaceae</taxon>
        <taxon>Pseudonocardia</taxon>
    </lineage>
</organism>
<evidence type="ECO:0000313" key="2">
    <source>
        <dbReference type="EMBL" id="MEQ3549516.1"/>
    </source>
</evidence>
<dbReference type="SUPFAM" id="SSF51735">
    <property type="entry name" value="NAD(P)-binding Rossmann-fold domains"/>
    <property type="match status" value="1"/>
</dbReference>
<dbReference type="PRINTS" id="PR00081">
    <property type="entry name" value="GDHRDH"/>
</dbReference>
<proteinExistence type="inferred from homology"/>
<gene>
    <name evidence="2" type="ORF">WIS52_03445</name>
</gene>
<dbReference type="CDD" id="cd05233">
    <property type="entry name" value="SDR_c"/>
    <property type="match status" value="1"/>
</dbReference>
<dbReference type="InterPro" id="IPR050259">
    <property type="entry name" value="SDR"/>
</dbReference>
<keyword evidence="2" id="KW-0560">Oxidoreductase</keyword>
<dbReference type="InterPro" id="IPR002347">
    <property type="entry name" value="SDR_fam"/>
</dbReference>
<dbReference type="Gene3D" id="3.40.50.720">
    <property type="entry name" value="NAD(P)-binding Rossmann-like Domain"/>
    <property type="match status" value="1"/>
</dbReference>
<dbReference type="EMBL" id="JBEDNQ010000001">
    <property type="protein sequence ID" value="MEQ3549516.1"/>
    <property type="molecule type" value="Genomic_DNA"/>
</dbReference>
<dbReference type="Proteomes" id="UP001494902">
    <property type="component" value="Unassembled WGS sequence"/>
</dbReference>
<reference evidence="2 3" key="1">
    <citation type="submission" date="2024-03" db="EMBL/GenBank/DDBJ databases">
        <title>Draft genome sequence of Pseudonocardia nematodicida JCM 31783.</title>
        <authorList>
            <person name="Butdee W."/>
            <person name="Duangmal K."/>
        </authorList>
    </citation>
    <scope>NUCLEOTIDE SEQUENCE [LARGE SCALE GENOMIC DNA]</scope>
    <source>
        <strain evidence="2 3">JCM 31783</strain>
    </source>
</reference>
<comment type="caution">
    <text evidence="2">The sequence shown here is derived from an EMBL/GenBank/DDBJ whole genome shotgun (WGS) entry which is preliminary data.</text>
</comment>
<accession>A0ABV1K5W8</accession>
<dbReference type="InterPro" id="IPR020904">
    <property type="entry name" value="Sc_DH/Rdtase_CS"/>
</dbReference>
<dbReference type="GO" id="GO:0016491">
    <property type="term" value="F:oxidoreductase activity"/>
    <property type="evidence" value="ECO:0007669"/>
    <property type="project" value="UniProtKB-KW"/>
</dbReference>